<dbReference type="SUPFAM" id="SSF52540">
    <property type="entry name" value="P-loop containing nucleoside triphosphate hydrolases"/>
    <property type="match status" value="1"/>
</dbReference>
<dbReference type="GO" id="GO:0005525">
    <property type="term" value="F:GTP binding"/>
    <property type="evidence" value="ECO:0007669"/>
    <property type="project" value="UniProtKB-KW"/>
</dbReference>
<dbReference type="Pfam" id="PF00071">
    <property type="entry name" value="Ras"/>
    <property type="match status" value="1"/>
</dbReference>
<proteinExistence type="predicted"/>
<reference evidence="4 5" key="1">
    <citation type="journal article" date="2013" name="Curr. Biol.">
        <title>The Genome of the Foraminiferan Reticulomyxa filosa.</title>
        <authorList>
            <person name="Glockner G."/>
            <person name="Hulsmann N."/>
            <person name="Schleicher M."/>
            <person name="Noegel A.A."/>
            <person name="Eichinger L."/>
            <person name="Gallinger C."/>
            <person name="Pawlowski J."/>
            <person name="Sierra R."/>
            <person name="Euteneuer U."/>
            <person name="Pillet L."/>
            <person name="Moustafa A."/>
            <person name="Platzer M."/>
            <person name="Groth M."/>
            <person name="Szafranski K."/>
            <person name="Schliwa M."/>
        </authorList>
    </citation>
    <scope>NUCLEOTIDE SEQUENCE [LARGE SCALE GENOMIC DNA]</scope>
</reference>
<gene>
    <name evidence="4" type="ORF">RFI_23305</name>
</gene>
<keyword evidence="1" id="KW-0547">Nucleotide-binding</keyword>
<dbReference type="InterPro" id="IPR020849">
    <property type="entry name" value="Small_GTPase_Ras-type"/>
</dbReference>
<evidence type="ECO:0000313" key="4">
    <source>
        <dbReference type="EMBL" id="ETO14063.1"/>
    </source>
</evidence>
<accession>X6MJ68</accession>
<organism evidence="4 5">
    <name type="scientific">Reticulomyxa filosa</name>
    <dbReference type="NCBI Taxonomy" id="46433"/>
    <lineage>
        <taxon>Eukaryota</taxon>
        <taxon>Sar</taxon>
        <taxon>Rhizaria</taxon>
        <taxon>Retaria</taxon>
        <taxon>Foraminifera</taxon>
        <taxon>Monothalamids</taxon>
        <taxon>Reticulomyxidae</taxon>
        <taxon>Reticulomyxa</taxon>
    </lineage>
</organism>
<evidence type="ECO:0000256" key="1">
    <source>
        <dbReference type="ARBA" id="ARBA00022741"/>
    </source>
</evidence>
<dbReference type="InterPro" id="IPR027417">
    <property type="entry name" value="P-loop_NTPase"/>
</dbReference>
<feature type="transmembrane region" description="Helical" evidence="3">
    <location>
        <begin position="306"/>
        <end position="330"/>
    </location>
</feature>
<keyword evidence="3" id="KW-0812">Transmembrane</keyword>
<name>X6MJ68_RETFI</name>
<keyword evidence="3" id="KW-1133">Transmembrane helix</keyword>
<dbReference type="AlphaFoldDB" id="X6MJ68"/>
<keyword evidence="2" id="KW-0342">GTP-binding</keyword>
<dbReference type="SMART" id="SM00173">
    <property type="entry name" value="RAS"/>
    <property type="match status" value="1"/>
</dbReference>
<keyword evidence="3" id="KW-0472">Membrane</keyword>
<dbReference type="GO" id="GO:0007165">
    <property type="term" value="P:signal transduction"/>
    <property type="evidence" value="ECO:0007669"/>
    <property type="project" value="InterPro"/>
</dbReference>
<dbReference type="GO" id="GO:0016020">
    <property type="term" value="C:membrane"/>
    <property type="evidence" value="ECO:0007669"/>
    <property type="project" value="InterPro"/>
</dbReference>
<evidence type="ECO:0000313" key="5">
    <source>
        <dbReference type="Proteomes" id="UP000023152"/>
    </source>
</evidence>
<dbReference type="InterPro" id="IPR001806">
    <property type="entry name" value="Small_GTPase"/>
</dbReference>
<dbReference type="Proteomes" id="UP000023152">
    <property type="component" value="Unassembled WGS sequence"/>
</dbReference>
<dbReference type="PANTHER" id="PTHR24070">
    <property type="entry name" value="RAS, DI-RAS, AND RHEB FAMILY MEMBERS OF SMALL GTPASE SUPERFAMILY"/>
    <property type="match status" value="1"/>
</dbReference>
<dbReference type="GO" id="GO:0003924">
    <property type="term" value="F:GTPase activity"/>
    <property type="evidence" value="ECO:0007669"/>
    <property type="project" value="InterPro"/>
</dbReference>
<protein>
    <submittedName>
        <fullName evidence="4">Uncharacterized protein</fullName>
    </submittedName>
</protein>
<evidence type="ECO:0000256" key="2">
    <source>
        <dbReference type="ARBA" id="ARBA00023134"/>
    </source>
</evidence>
<sequence>MQTLCYDEIAKQNENEINQTNKNIIRQEEFVSLRYSWLRDGVDVLVVCFSRADVQSFYMFQEQLIVAKRLLQQVPKPRKIPMVAVGTKSDESAAYEVVIQINKQTNKQIKSMEDVTEVINAHGGPKYCRYVECSAFTGDNVNSVFETVVSMYREWREHGGNEVQSNDQNGQASKPIAAFVNGNANSNSSSSSSSDPDKIEVVYSRLEDGLASALPIEVELQTMVNLSYPSNRRSTVQEQVTTNCMSWLISTTFCCPNFSQYLSMDEPRRLKFIGRVPRDKFPNDIAPPVFCARHFQVRRVFHLDKFIYVLITAILFPFALTVQTLMFLFYSPTW</sequence>
<evidence type="ECO:0000256" key="3">
    <source>
        <dbReference type="SAM" id="Phobius"/>
    </source>
</evidence>
<comment type="caution">
    <text evidence="4">The sequence shown here is derived from an EMBL/GenBank/DDBJ whole genome shotgun (WGS) entry which is preliminary data.</text>
</comment>
<keyword evidence="5" id="KW-1185">Reference proteome</keyword>
<dbReference type="EMBL" id="ASPP01020237">
    <property type="protein sequence ID" value="ETO14063.1"/>
    <property type="molecule type" value="Genomic_DNA"/>
</dbReference>
<dbReference type="Gene3D" id="3.40.50.300">
    <property type="entry name" value="P-loop containing nucleotide triphosphate hydrolases"/>
    <property type="match status" value="1"/>
</dbReference>